<organism evidence="2 3">
    <name type="scientific">Fredinandcohnia quinoae</name>
    <dbReference type="NCBI Taxonomy" id="2918902"/>
    <lineage>
        <taxon>Bacteria</taxon>
        <taxon>Bacillati</taxon>
        <taxon>Bacillota</taxon>
        <taxon>Bacilli</taxon>
        <taxon>Bacillales</taxon>
        <taxon>Bacillaceae</taxon>
        <taxon>Fredinandcohnia</taxon>
    </lineage>
</organism>
<evidence type="ECO:0000313" key="2">
    <source>
        <dbReference type="EMBL" id="MCH1627700.1"/>
    </source>
</evidence>
<protein>
    <recommendedName>
        <fullName evidence="4">Lipoprotein</fullName>
    </recommendedName>
</protein>
<proteinExistence type="predicted"/>
<evidence type="ECO:0000256" key="1">
    <source>
        <dbReference type="SAM" id="SignalP"/>
    </source>
</evidence>
<keyword evidence="1" id="KW-0732">Signal</keyword>
<dbReference type="EMBL" id="JAKTTI010000050">
    <property type="protein sequence ID" value="MCH1627700.1"/>
    <property type="molecule type" value="Genomic_DNA"/>
</dbReference>
<dbReference type="Proteomes" id="UP001431131">
    <property type="component" value="Unassembled WGS sequence"/>
</dbReference>
<feature type="chain" id="PRO_5043902104" description="Lipoprotein" evidence="1">
    <location>
        <begin position="24"/>
        <end position="480"/>
    </location>
</feature>
<feature type="signal peptide" evidence="1">
    <location>
        <begin position="1"/>
        <end position="23"/>
    </location>
</feature>
<accession>A0AAW5EDA7</accession>
<name>A0AAW5EDA7_9BACI</name>
<dbReference type="PROSITE" id="PS51257">
    <property type="entry name" value="PROKAR_LIPOPROTEIN"/>
    <property type="match status" value="1"/>
</dbReference>
<keyword evidence="3" id="KW-1185">Reference proteome</keyword>
<evidence type="ECO:0000313" key="3">
    <source>
        <dbReference type="Proteomes" id="UP001431131"/>
    </source>
</evidence>
<dbReference type="RefSeq" id="WP_240257619.1">
    <property type="nucleotide sequence ID" value="NZ_JAKTTI010000050.1"/>
</dbReference>
<comment type="caution">
    <text evidence="2">The sequence shown here is derived from an EMBL/GenBank/DDBJ whole genome shotgun (WGS) entry which is preliminary data.</text>
</comment>
<sequence length="480" mass="55192">MKFKFLMVLLLVLFTAACSSEEAEDTTAKKEESVKSEVVKKDVESPRFVDLKTLKSAVPALVNELNKRMKEVKLPATLDNFYNYPLTNATIEKDKFSIYLSLEDTIDRRINLSVSNDVKSYQKFKKDGYSVQKNGVREYLVSPKENELFFIDGEYLYHFDTISIDPNGKILSLDEIKTIAEGLTTDSEYKDYFIVDLEVYKIPTYFTHDGKEPYRLYVGYGDGSGYFLPSEQSLQISNDTAIFEQASLDSSYKPFAEEINIDGQIGYLSYGDNAQFDLVNGENLYTVRLATIDVNQKTGRPYYAEVPNWQQEVSKIIKSLNLPAQQEDIPQPEEVDTSVTDNIQQEREKRLETIEDVYIESTLADSVFNKRALQFNYMGPEIAVGYIQDQLFKRFIHVNKKFEKLNITDLNTSTLSADAANNISQLLESTSINPKEVFLMKDKYKGEKTLYWLLQIDYSVTGYRVINIYDAEKEMYLSDF</sequence>
<reference evidence="2" key="1">
    <citation type="submission" date="2022-02" db="EMBL/GenBank/DDBJ databases">
        <title>Fredinandcohnia quinoae sp. nov. isolated from Chenopodium quinoa seeds.</title>
        <authorList>
            <person name="Saati-Santamaria Z."/>
            <person name="Flores-Felix J.D."/>
            <person name="Igual J.M."/>
            <person name="Velazquez E."/>
            <person name="Garcia-Fraile P."/>
            <person name="Martinez-Molina E."/>
        </authorList>
    </citation>
    <scope>NUCLEOTIDE SEQUENCE</scope>
    <source>
        <strain evidence="2">SECRCQ15</strain>
    </source>
</reference>
<evidence type="ECO:0008006" key="4">
    <source>
        <dbReference type="Google" id="ProtNLM"/>
    </source>
</evidence>
<dbReference type="AlphaFoldDB" id="A0AAW5EDA7"/>
<gene>
    <name evidence="2" type="ORF">MJG50_20390</name>
</gene>